<organism evidence="2 3">
    <name type="scientific">Solanum verrucosum</name>
    <dbReference type="NCBI Taxonomy" id="315347"/>
    <lineage>
        <taxon>Eukaryota</taxon>
        <taxon>Viridiplantae</taxon>
        <taxon>Streptophyta</taxon>
        <taxon>Embryophyta</taxon>
        <taxon>Tracheophyta</taxon>
        <taxon>Spermatophyta</taxon>
        <taxon>Magnoliopsida</taxon>
        <taxon>eudicotyledons</taxon>
        <taxon>Gunneridae</taxon>
        <taxon>Pentapetalae</taxon>
        <taxon>asterids</taxon>
        <taxon>lamiids</taxon>
        <taxon>Solanales</taxon>
        <taxon>Solanaceae</taxon>
        <taxon>Solanoideae</taxon>
        <taxon>Solaneae</taxon>
        <taxon>Solanum</taxon>
    </lineage>
</organism>
<keyword evidence="1" id="KW-0472">Membrane</keyword>
<dbReference type="Proteomes" id="UP001234989">
    <property type="component" value="Chromosome 1"/>
</dbReference>
<protein>
    <submittedName>
        <fullName evidence="2">Uncharacterized protein</fullName>
    </submittedName>
</protein>
<gene>
    <name evidence="2" type="ORF">MTR67_001003</name>
</gene>
<dbReference type="InterPro" id="IPR008686">
    <property type="entry name" value="RNA_pol_mitovir"/>
</dbReference>
<reference evidence="2" key="1">
    <citation type="submission" date="2023-08" db="EMBL/GenBank/DDBJ databases">
        <title>A de novo genome assembly of Solanum verrucosum Schlechtendal, a Mexican diploid species geographically isolated from the other diploid A-genome species in potato relatives.</title>
        <authorList>
            <person name="Hosaka K."/>
        </authorList>
    </citation>
    <scope>NUCLEOTIDE SEQUENCE</scope>
    <source>
        <tissue evidence="2">Young leaves</tissue>
    </source>
</reference>
<feature type="transmembrane region" description="Helical" evidence="1">
    <location>
        <begin position="16"/>
        <end position="34"/>
    </location>
</feature>
<name>A0AAF0PME5_SOLVR</name>
<dbReference type="Pfam" id="PF05919">
    <property type="entry name" value="Mitovir_RNA_pol"/>
    <property type="match status" value="1"/>
</dbReference>
<evidence type="ECO:0000313" key="2">
    <source>
        <dbReference type="EMBL" id="WMV07618.1"/>
    </source>
</evidence>
<keyword evidence="1" id="KW-0812">Transmembrane</keyword>
<keyword evidence="1" id="KW-1133">Transmembrane helix</keyword>
<keyword evidence="3" id="KW-1185">Reference proteome</keyword>
<dbReference type="PANTHER" id="PTHR34456:SF13">
    <property type="entry name" value="REVERSE TRANSCRIPTASE DOMAIN-CONTAINING PROTEIN"/>
    <property type="match status" value="1"/>
</dbReference>
<evidence type="ECO:0000313" key="3">
    <source>
        <dbReference type="Proteomes" id="UP001234989"/>
    </source>
</evidence>
<dbReference type="EMBL" id="CP133612">
    <property type="protein sequence ID" value="WMV07618.1"/>
    <property type="molecule type" value="Genomic_DNA"/>
</dbReference>
<dbReference type="AlphaFoldDB" id="A0AAF0PME5"/>
<dbReference type="PANTHER" id="PTHR34456">
    <property type="entry name" value="MITOVIRUS RNA-DEPENDENT RNA POLYMERASE"/>
    <property type="match status" value="1"/>
</dbReference>
<evidence type="ECO:0000256" key="1">
    <source>
        <dbReference type="SAM" id="Phobius"/>
    </source>
</evidence>
<proteinExistence type="predicted"/>
<feature type="non-terminal residue" evidence="2">
    <location>
        <position position="57"/>
    </location>
</feature>
<sequence>MSEVAFPCTGQPLGYYGSWSLFGLSHHYIVWLAVKRAYPRNRISFTDYALLGDDTPI</sequence>
<accession>A0AAF0PME5</accession>